<reference evidence="8 9" key="1">
    <citation type="journal article" date="2014" name="Genome Announc.">
        <title>Genome Sequence of Bacillus simplex Strain P558, Isolated from a Human Fecal Sample.</title>
        <authorList>
            <person name="Croce O."/>
            <person name="Hugon P."/>
            <person name="Lagier J.C."/>
            <person name="Bibi F."/>
            <person name="Robert C."/>
            <person name="Azhar E.I."/>
            <person name="Raoult D."/>
            <person name="Fournier P.E."/>
        </authorList>
    </citation>
    <scope>NUCLEOTIDE SEQUENCE [LARGE SCALE GENOMIC DNA]</scope>
    <source>
        <strain evidence="8 9">P558</strain>
    </source>
</reference>
<evidence type="ECO:0000313" key="8">
    <source>
        <dbReference type="EMBL" id="CEG33138.1"/>
    </source>
</evidence>
<sequence length="466" mass="50400">MSVKDFTNFVIEGTRFFCNSMWNYILIQKIDKTHAKYLKVTKWGNKMTKNRWLIALSAIAIHLSIGGAYAYSVYKKPLVETMGWSETQVTLAFTIMMALAGTSAAFFGKFVEKNGPRKSAMVASVLFGLGQAGSGLAVMIDSLPLYLLTYGLISGLGLGIGYISPVSTLVKWFPDRRGLATGMAVLGFGAGALITAPVAASLMESVGIYSTYYILGAGYFILMFLGASYIAPPKANWIPEGMKKDIESGKKEIKKDLRQVTAKEAVRTKHFWMLWTMKLINTSAGIMMISVASPMAQDVVGLSVAGAATLVGIMGIFNGGGRLGWAAASDYIGRPNVFVIFFIIQIGAFLLLPTTTNSLLFQGFILLVVSCYGGGFSNLPAFAGDLFGTKEIGAIHGYLLTTWSLGGVCGPMLVTAIRESTNSYIPVFYVFAGLIAIAFVISIWLRLDIKKMQRAQQKGMNLSKIS</sequence>
<name>A0AAN2PIL7_9BACI</name>
<feature type="transmembrane region" description="Helical" evidence="6">
    <location>
        <begin position="331"/>
        <end position="353"/>
    </location>
</feature>
<dbReference type="SUPFAM" id="SSF103473">
    <property type="entry name" value="MFS general substrate transporter"/>
    <property type="match status" value="1"/>
</dbReference>
<dbReference type="Proteomes" id="UP000182110">
    <property type="component" value="Unassembled WGS sequence"/>
</dbReference>
<feature type="transmembrane region" description="Helical" evidence="6">
    <location>
        <begin position="91"/>
        <end position="108"/>
    </location>
</feature>
<accession>A0AAN2PIL7</accession>
<keyword evidence="4 6" id="KW-1133">Transmembrane helix</keyword>
<dbReference type="CDD" id="cd17353">
    <property type="entry name" value="MFS_OFA_like"/>
    <property type="match status" value="1"/>
</dbReference>
<dbReference type="PANTHER" id="PTHR11360:SF317">
    <property type="entry name" value="MAJOR FACILITATOR SUPERFAMILY (MFS) PROFILE DOMAIN-CONTAINING PROTEIN-RELATED"/>
    <property type="match status" value="1"/>
</dbReference>
<dbReference type="Pfam" id="PF07690">
    <property type="entry name" value="MFS_1"/>
    <property type="match status" value="1"/>
</dbReference>
<organism evidence="8 9">
    <name type="scientific">Peribacillus simplex</name>
    <dbReference type="NCBI Taxonomy" id="1478"/>
    <lineage>
        <taxon>Bacteria</taxon>
        <taxon>Bacillati</taxon>
        <taxon>Bacillota</taxon>
        <taxon>Bacilli</taxon>
        <taxon>Bacillales</taxon>
        <taxon>Bacillaceae</taxon>
        <taxon>Peribacillus</taxon>
    </lineage>
</organism>
<dbReference type="InterPro" id="IPR020846">
    <property type="entry name" value="MFS_dom"/>
</dbReference>
<dbReference type="InterPro" id="IPR011701">
    <property type="entry name" value="MFS"/>
</dbReference>
<feature type="transmembrane region" description="Helical" evidence="6">
    <location>
        <begin position="146"/>
        <end position="166"/>
    </location>
</feature>
<dbReference type="GO" id="GO:0005886">
    <property type="term" value="C:plasma membrane"/>
    <property type="evidence" value="ECO:0007669"/>
    <property type="project" value="UniProtKB-SubCell"/>
</dbReference>
<protein>
    <submittedName>
        <fullName evidence="8">Oxalate/formate antiporter</fullName>
    </submittedName>
</protein>
<evidence type="ECO:0000256" key="1">
    <source>
        <dbReference type="ARBA" id="ARBA00004651"/>
    </source>
</evidence>
<gene>
    <name evidence="8" type="primary">oxlT2_2</name>
    <name evidence="8" type="ORF">BN1180_03310</name>
</gene>
<dbReference type="InterPro" id="IPR036259">
    <property type="entry name" value="MFS_trans_sf"/>
</dbReference>
<proteinExistence type="predicted"/>
<evidence type="ECO:0000259" key="7">
    <source>
        <dbReference type="PROSITE" id="PS50850"/>
    </source>
</evidence>
<feature type="transmembrane region" description="Helical" evidence="6">
    <location>
        <begin position="423"/>
        <end position="445"/>
    </location>
</feature>
<evidence type="ECO:0000256" key="4">
    <source>
        <dbReference type="ARBA" id="ARBA00022989"/>
    </source>
</evidence>
<comment type="subcellular location">
    <subcellularLocation>
        <location evidence="1">Cell membrane</location>
        <topology evidence="1">Multi-pass membrane protein</topology>
    </subcellularLocation>
</comment>
<feature type="transmembrane region" description="Helical" evidence="6">
    <location>
        <begin position="359"/>
        <end position="383"/>
    </location>
</feature>
<evidence type="ECO:0000256" key="6">
    <source>
        <dbReference type="SAM" id="Phobius"/>
    </source>
</evidence>
<dbReference type="InterPro" id="IPR050327">
    <property type="entry name" value="Proton-linked_MCT"/>
</dbReference>
<feature type="transmembrane region" description="Helical" evidence="6">
    <location>
        <begin position="299"/>
        <end position="319"/>
    </location>
</feature>
<keyword evidence="3 6" id="KW-0812">Transmembrane</keyword>
<dbReference type="Gene3D" id="1.20.1250.20">
    <property type="entry name" value="MFS general substrate transporter like domains"/>
    <property type="match status" value="2"/>
</dbReference>
<feature type="transmembrane region" description="Helical" evidence="6">
    <location>
        <begin position="212"/>
        <end position="232"/>
    </location>
</feature>
<keyword evidence="9" id="KW-1185">Reference proteome</keyword>
<keyword evidence="5 6" id="KW-0472">Membrane</keyword>
<dbReference type="PROSITE" id="PS50850">
    <property type="entry name" value="MFS"/>
    <property type="match status" value="1"/>
</dbReference>
<feature type="transmembrane region" description="Helical" evidence="6">
    <location>
        <begin position="272"/>
        <end position="293"/>
    </location>
</feature>
<feature type="transmembrane region" description="Helical" evidence="6">
    <location>
        <begin position="395"/>
        <end position="417"/>
    </location>
</feature>
<feature type="transmembrane region" description="Helical" evidence="6">
    <location>
        <begin position="52"/>
        <end position="71"/>
    </location>
</feature>
<feature type="transmembrane region" description="Helical" evidence="6">
    <location>
        <begin position="178"/>
        <end position="200"/>
    </location>
</feature>
<dbReference type="PANTHER" id="PTHR11360">
    <property type="entry name" value="MONOCARBOXYLATE TRANSPORTER"/>
    <property type="match status" value="1"/>
</dbReference>
<comment type="caution">
    <text evidence="8">The sequence shown here is derived from an EMBL/GenBank/DDBJ whole genome shotgun (WGS) entry which is preliminary data.</text>
</comment>
<evidence type="ECO:0000256" key="3">
    <source>
        <dbReference type="ARBA" id="ARBA00022692"/>
    </source>
</evidence>
<keyword evidence="2" id="KW-0813">Transport</keyword>
<evidence type="ECO:0000256" key="2">
    <source>
        <dbReference type="ARBA" id="ARBA00022448"/>
    </source>
</evidence>
<evidence type="ECO:0000313" key="9">
    <source>
        <dbReference type="Proteomes" id="UP000182110"/>
    </source>
</evidence>
<feature type="transmembrane region" description="Helical" evidence="6">
    <location>
        <begin position="120"/>
        <end position="140"/>
    </location>
</feature>
<evidence type="ECO:0000256" key="5">
    <source>
        <dbReference type="ARBA" id="ARBA00023136"/>
    </source>
</evidence>
<feature type="domain" description="Major facilitator superfamily (MFS) profile" evidence="7">
    <location>
        <begin position="53"/>
        <end position="450"/>
    </location>
</feature>
<dbReference type="EMBL" id="CCXW01000001">
    <property type="protein sequence ID" value="CEG33138.1"/>
    <property type="molecule type" value="Genomic_DNA"/>
</dbReference>
<dbReference type="GO" id="GO:0022857">
    <property type="term" value="F:transmembrane transporter activity"/>
    <property type="evidence" value="ECO:0007669"/>
    <property type="project" value="InterPro"/>
</dbReference>
<dbReference type="AlphaFoldDB" id="A0AAN2PIL7"/>